<evidence type="ECO:0000313" key="2">
    <source>
        <dbReference type="Proteomes" id="UP000265515"/>
    </source>
</evidence>
<comment type="caution">
    <text evidence="1">The sequence shown here is derived from an EMBL/GenBank/DDBJ whole genome shotgun (WGS) entry which is preliminary data.</text>
</comment>
<sequence length="144" mass="17142">MRGKPKAKAKALFCSAKKWEVHEQAASWMKLKGDNWWKAEAKAKALFCSAKKRERWMSNQQAGWNANSRLWRQRQRQRRRLYSARRKLYSAQQRRGRVKGIIIVGRRRQRQRLYLLGEEEGEVDEKTASWMEHELSLVDAKAKL</sequence>
<dbReference type="Proteomes" id="UP000265515">
    <property type="component" value="Unassembled WGS sequence"/>
</dbReference>
<keyword evidence="2" id="KW-1185">Reference proteome</keyword>
<proteinExistence type="predicted"/>
<dbReference type="EMBL" id="BFEA01000068">
    <property type="protein sequence ID" value="GBG66013.1"/>
    <property type="molecule type" value="Genomic_DNA"/>
</dbReference>
<dbReference type="Gramene" id="GBG66013">
    <property type="protein sequence ID" value="GBG66013"/>
    <property type="gene ID" value="CBR_g54993"/>
</dbReference>
<accession>A0A388K7U6</accession>
<evidence type="ECO:0000313" key="1">
    <source>
        <dbReference type="EMBL" id="GBG66013.1"/>
    </source>
</evidence>
<organism evidence="1 2">
    <name type="scientific">Chara braunii</name>
    <name type="common">Braun's stonewort</name>
    <dbReference type="NCBI Taxonomy" id="69332"/>
    <lineage>
        <taxon>Eukaryota</taxon>
        <taxon>Viridiplantae</taxon>
        <taxon>Streptophyta</taxon>
        <taxon>Charophyceae</taxon>
        <taxon>Charales</taxon>
        <taxon>Characeae</taxon>
        <taxon>Chara</taxon>
    </lineage>
</organism>
<dbReference type="AlphaFoldDB" id="A0A388K7U6"/>
<protein>
    <submittedName>
        <fullName evidence="1">Uncharacterized protein</fullName>
    </submittedName>
</protein>
<gene>
    <name evidence="1" type="ORF">CBR_g54993</name>
</gene>
<reference evidence="1 2" key="1">
    <citation type="journal article" date="2018" name="Cell">
        <title>The Chara Genome: Secondary Complexity and Implications for Plant Terrestrialization.</title>
        <authorList>
            <person name="Nishiyama T."/>
            <person name="Sakayama H."/>
            <person name="Vries J.D."/>
            <person name="Buschmann H."/>
            <person name="Saint-Marcoux D."/>
            <person name="Ullrich K.K."/>
            <person name="Haas F.B."/>
            <person name="Vanderstraeten L."/>
            <person name="Becker D."/>
            <person name="Lang D."/>
            <person name="Vosolsobe S."/>
            <person name="Rombauts S."/>
            <person name="Wilhelmsson P.K.I."/>
            <person name="Janitza P."/>
            <person name="Kern R."/>
            <person name="Heyl A."/>
            <person name="Rumpler F."/>
            <person name="Villalobos L.I.A.C."/>
            <person name="Clay J.M."/>
            <person name="Skokan R."/>
            <person name="Toyoda A."/>
            <person name="Suzuki Y."/>
            <person name="Kagoshima H."/>
            <person name="Schijlen E."/>
            <person name="Tajeshwar N."/>
            <person name="Catarino B."/>
            <person name="Hetherington A.J."/>
            <person name="Saltykova A."/>
            <person name="Bonnot C."/>
            <person name="Breuninger H."/>
            <person name="Symeonidi A."/>
            <person name="Radhakrishnan G.V."/>
            <person name="Van Nieuwerburgh F."/>
            <person name="Deforce D."/>
            <person name="Chang C."/>
            <person name="Karol K.G."/>
            <person name="Hedrich R."/>
            <person name="Ulvskov P."/>
            <person name="Glockner G."/>
            <person name="Delwiche C.F."/>
            <person name="Petrasek J."/>
            <person name="Van de Peer Y."/>
            <person name="Friml J."/>
            <person name="Beilby M."/>
            <person name="Dolan L."/>
            <person name="Kohara Y."/>
            <person name="Sugano S."/>
            <person name="Fujiyama A."/>
            <person name="Delaux P.-M."/>
            <person name="Quint M."/>
            <person name="TheiBen G."/>
            <person name="Hagemann M."/>
            <person name="Harholt J."/>
            <person name="Dunand C."/>
            <person name="Zachgo S."/>
            <person name="Langdale J."/>
            <person name="Maumus F."/>
            <person name="Straeten D.V.D."/>
            <person name="Gould S.B."/>
            <person name="Rensing S.A."/>
        </authorList>
    </citation>
    <scope>NUCLEOTIDE SEQUENCE [LARGE SCALE GENOMIC DNA]</scope>
    <source>
        <strain evidence="1 2">S276</strain>
    </source>
</reference>
<name>A0A388K7U6_CHABU</name>